<evidence type="ECO:0000313" key="4">
    <source>
        <dbReference type="EMBL" id="NVN48824.1"/>
    </source>
</evidence>
<organism evidence="4 5">
    <name type="scientific">Mycolicibacterium hippocampi</name>
    <dbReference type="NCBI Taxonomy" id="659824"/>
    <lineage>
        <taxon>Bacteria</taxon>
        <taxon>Bacillati</taxon>
        <taxon>Actinomycetota</taxon>
        <taxon>Actinomycetes</taxon>
        <taxon>Mycobacteriales</taxon>
        <taxon>Mycobacteriaceae</taxon>
        <taxon>Mycolicibacterium</taxon>
    </lineage>
</organism>
<dbReference type="Proteomes" id="UP000570517">
    <property type="component" value="Unassembled WGS sequence"/>
</dbReference>
<dbReference type="PRINTS" id="PR00385">
    <property type="entry name" value="P450"/>
</dbReference>
<feature type="region of interest" description="Disordered" evidence="3">
    <location>
        <begin position="437"/>
        <end position="456"/>
    </location>
</feature>
<feature type="binding site" description="axial binding residue" evidence="2">
    <location>
        <position position="384"/>
    </location>
    <ligand>
        <name>heme</name>
        <dbReference type="ChEBI" id="CHEBI:30413"/>
    </ligand>
    <ligandPart>
        <name>Fe</name>
        <dbReference type="ChEBI" id="CHEBI:18248"/>
    </ligandPart>
</feature>
<reference evidence="4 5" key="1">
    <citation type="submission" date="2020-05" db="EMBL/GenBank/DDBJ databases">
        <title>Draft genome sequence of Mycobacterium hippocampi DL, isolated from European seabass, Dicentrarchus labrax, reared in fish farms.</title>
        <authorList>
            <person name="Stathopoulou P."/>
            <person name="Asimakis E."/>
            <person name="Tzokas K."/>
            <person name="Batargias C."/>
            <person name="Tsiamis G."/>
        </authorList>
    </citation>
    <scope>NUCLEOTIDE SEQUENCE [LARGE SCALE GENOMIC DNA]</scope>
    <source>
        <strain evidence="4 5">DL</strain>
    </source>
</reference>
<evidence type="ECO:0000256" key="2">
    <source>
        <dbReference type="PIRSR" id="PIRSR602401-1"/>
    </source>
</evidence>
<keyword evidence="5" id="KW-1185">Reference proteome</keyword>
<name>A0A850PKF9_9MYCO</name>
<comment type="similarity">
    <text evidence="1">Belongs to the cytochrome P450 family.</text>
</comment>
<sequence length="456" mass="50325">MATETTEPVHLPPGPRWPKLIQGGVVLALRYQSVAALGRKYGSSFTLSLPALGHAVVVSDPVLVKDLFSTSRDLIGRPKQNLGKEVLGEGSIFNLEGDALQARRKILLPPFHGKSMRTYERITEEEVAREIATWQEGVEFSTLEPMTRITLNTILRAIFGAEGPALDKLRVLIPAAVNFGSRLALAPAVVKRDFGPWSPGGRFAHFKREVDDVIFTLMNDARSDPHFEERADVLSLLLQARYENGEPLSDRHIADELLTELVAGHETTSTQLAWALERIRRHPAVLKRLADEVDSGGSDYMMAVLAEVQRTRPVLTAALRRTRKRIKLGEWVIPEDTIVMASTQLAMAAEQSFPDAATFKPERFVDQAPNPFAWIPFGGGMMRCIGASFATMEMDVTLRTILREFRLEPTDAPDERIHTRGVTVAPGRGGRLVVHRRGAETAGDASAAPSHRHTAT</sequence>
<dbReference type="GO" id="GO:0004497">
    <property type="term" value="F:monooxygenase activity"/>
    <property type="evidence" value="ECO:0007669"/>
    <property type="project" value="InterPro"/>
</dbReference>
<dbReference type="Gene3D" id="1.10.630.10">
    <property type="entry name" value="Cytochrome P450"/>
    <property type="match status" value="1"/>
</dbReference>
<dbReference type="CDD" id="cd11053">
    <property type="entry name" value="CYP110-like"/>
    <property type="match status" value="1"/>
</dbReference>
<dbReference type="GO" id="GO:0005506">
    <property type="term" value="F:iron ion binding"/>
    <property type="evidence" value="ECO:0007669"/>
    <property type="project" value="InterPro"/>
</dbReference>
<dbReference type="AlphaFoldDB" id="A0A850PKF9"/>
<protein>
    <submittedName>
        <fullName evidence="4">Cytochrome P450</fullName>
    </submittedName>
</protein>
<dbReference type="InterPro" id="IPR001128">
    <property type="entry name" value="Cyt_P450"/>
</dbReference>
<evidence type="ECO:0000313" key="5">
    <source>
        <dbReference type="Proteomes" id="UP000570517"/>
    </source>
</evidence>
<dbReference type="SUPFAM" id="SSF48264">
    <property type="entry name" value="Cytochrome P450"/>
    <property type="match status" value="1"/>
</dbReference>
<proteinExistence type="inferred from homology"/>
<comment type="caution">
    <text evidence="4">The sequence shown here is derived from an EMBL/GenBank/DDBJ whole genome shotgun (WGS) entry which is preliminary data.</text>
</comment>
<dbReference type="PANTHER" id="PTHR24305">
    <property type="entry name" value="CYTOCHROME P450"/>
    <property type="match status" value="1"/>
</dbReference>
<evidence type="ECO:0000256" key="3">
    <source>
        <dbReference type="SAM" id="MobiDB-lite"/>
    </source>
</evidence>
<dbReference type="PANTHER" id="PTHR24305:SF166">
    <property type="entry name" value="CYTOCHROME P450 12A4, MITOCHONDRIAL-RELATED"/>
    <property type="match status" value="1"/>
</dbReference>
<accession>A0A850PKF9</accession>
<dbReference type="InterPro" id="IPR002401">
    <property type="entry name" value="Cyt_P450_E_grp-I"/>
</dbReference>
<dbReference type="Pfam" id="PF00067">
    <property type="entry name" value="p450"/>
    <property type="match status" value="1"/>
</dbReference>
<dbReference type="GO" id="GO:0020037">
    <property type="term" value="F:heme binding"/>
    <property type="evidence" value="ECO:0007669"/>
    <property type="project" value="InterPro"/>
</dbReference>
<keyword evidence="2" id="KW-0349">Heme</keyword>
<keyword evidence="2" id="KW-0479">Metal-binding</keyword>
<evidence type="ECO:0000256" key="1">
    <source>
        <dbReference type="ARBA" id="ARBA00010617"/>
    </source>
</evidence>
<keyword evidence="2" id="KW-0408">Iron</keyword>
<comment type="cofactor">
    <cofactor evidence="2">
        <name>heme</name>
        <dbReference type="ChEBI" id="CHEBI:30413"/>
    </cofactor>
</comment>
<dbReference type="EMBL" id="JABFYL010000008">
    <property type="protein sequence ID" value="NVN48824.1"/>
    <property type="molecule type" value="Genomic_DNA"/>
</dbReference>
<dbReference type="InterPro" id="IPR036396">
    <property type="entry name" value="Cyt_P450_sf"/>
</dbReference>
<dbReference type="PRINTS" id="PR00463">
    <property type="entry name" value="EP450I"/>
</dbReference>
<dbReference type="GO" id="GO:0016705">
    <property type="term" value="F:oxidoreductase activity, acting on paired donors, with incorporation or reduction of molecular oxygen"/>
    <property type="evidence" value="ECO:0007669"/>
    <property type="project" value="InterPro"/>
</dbReference>
<dbReference type="RefSeq" id="WP_178357287.1">
    <property type="nucleotide sequence ID" value="NZ_JABFYL010000008.1"/>
</dbReference>
<dbReference type="InterPro" id="IPR050121">
    <property type="entry name" value="Cytochrome_P450_monoxygenase"/>
</dbReference>
<gene>
    <name evidence="4" type="ORF">HLY00_245</name>
</gene>